<dbReference type="InterPro" id="IPR017961">
    <property type="entry name" value="DNA_pol_Y-fam_little_finger"/>
</dbReference>
<dbReference type="SUPFAM" id="SSF100879">
    <property type="entry name" value="Lesion bypass DNA polymerase (Y-family), little finger domain"/>
    <property type="match status" value="1"/>
</dbReference>
<dbReference type="Pfam" id="PF00817">
    <property type="entry name" value="IMS"/>
    <property type="match status" value="1"/>
</dbReference>
<dbReference type="CDD" id="cd01700">
    <property type="entry name" value="PolY_Pol_V_umuC"/>
    <property type="match status" value="1"/>
</dbReference>
<dbReference type="PANTHER" id="PTHR11076:SF35">
    <property type="entry name" value="DNA REPAIR PROTEIN HOMOLOG YOBH"/>
    <property type="match status" value="1"/>
</dbReference>
<dbReference type="SUPFAM" id="SSF56672">
    <property type="entry name" value="DNA/RNA polymerases"/>
    <property type="match status" value="1"/>
</dbReference>
<dbReference type="Pfam" id="PF11799">
    <property type="entry name" value="IMS_C"/>
    <property type="match status" value="1"/>
</dbReference>
<reference evidence="6" key="1">
    <citation type="submission" date="2023-10" db="EMBL/GenBank/DDBJ databases">
        <title>Genome analysis and identification of Salinococcus sp. Bachu38 nov., a PGPR from the rhizosphere of Tamarix.</title>
        <authorList>
            <person name="Liang Z."/>
            <person name="Zhang X."/>
            <person name="Jia J."/>
            <person name="Chen X."/>
            <person name="Wang Y."/>
            <person name="Wang Q."/>
            <person name="Wang R."/>
        </authorList>
    </citation>
    <scope>NUCLEOTIDE SEQUENCE [LARGE SCALE GENOMIC DNA]</scope>
    <source>
        <strain evidence="6">Bachu38</strain>
    </source>
</reference>
<feature type="domain" description="UmuC" evidence="4">
    <location>
        <begin position="12"/>
        <end position="201"/>
    </location>
</feature>
<dbReference type="Gene3D" id="3.30.70.270">
    <property type="match status" value="1"/>
</dbReference>
<evidence type="ECO:0000256" key="1">
    <source>
        <dbReference type="ARBA" id="ARBA00010945"/>
    </source>
</evidence>
<accession>A0ABZ3CEN0</accession>
<organism evidence="5 6">
    <name type="scientific">Salinicoccus bachuensis</name>
    <dbReference type="NCBI Taxonomy" id="3136731"/>
    <lineage>
        <taxon>Bacteria</taxon>
        <taxon>Bacillati</taxon>
        <taxon>Bacillota</taxon>
        <taxon>Bacilli</taxon>
        <taxon>Bacillales</taxon>
        <taxon>Staphylococcaceae</taxon>
        <taxon>Salinicoccus</taxon>
    </lineage>
</organism>
<dbReference type="InterPro" id="IPR036775">
    <property type="entry name" value="DNA_pol_Y-fam_lit_finger_sf"/>
</dbReference>
<keyword evidence="2" id="KW-0227">DNA damage</keyword>
<comment type="similarity">
    <text evidence="1">Belongs to the DNA polymerase type-Y family.</text>
</comment>
<dbReference type="Gene3D" id="3.40.1170.60">
    <property type="match status" value="1"/>
</dbReference>
<dbReference type="PANTHER" id="PTHR11076">
    <property type="entry name" value="DNA REPAIR POLYMERASE UMUC / TRANSFERASE FAMILY MEMBER"/>
    <property type="match status" value="1"/>
</dbReference>
<dbReference type="InterPro" id="IPR043128">
    <property type="entry name" value="Rev_trsase/Diguanyl_cyclase"/>
</dbReference>
<protein>
    <submittedName>
        <fullName evidence="5">Y-family DNA polymerase</fullName>
    </submittedName>
</protein>
<evidence type="ECO:0000313" key="5">
    <source>
        <dbReference type="EMBL" id="WZX28513.1"/>
    </source>
</evidence>
<evidence type="ECO:0000259" key="4">
    <source>
        <dbReference type="PROSITE" id="PS50173"/>
    </source>
</evidence>
<evidence type="ECO:0000313" key="6">
    <source>
        <dbReference type="Proteomes" id="UP001455384"/>
    </source>
</evidence>
<dbReference type="InterPro" id="IPR050116">
    <property type="entry name" value="DNA_polymerase-Y"/>
</dbReference>
<name>A0ABZ3CEN0_9STAP</name>
<dbReference type="InterPro" id="IPR043502">
    <property type="entry name" value="DNA/RNA_pol_sf"/>
</dbReference>
<evidence type="ECO:0000256" key="2">
    <source>
        <dbReference type="ARBA" id="ARBA00022763"/>
    </source>
</evidence>
<dbReference type="PROSITE" id="PS50173">
    <property type="entry name" value="UMUC"/>
    <property type="match status" value="1"/>
</dbReference>
<keyword evidence="6" id="KW-1185">Reference proteome</keyword>
<dbReference type="RefSeq" id="WP_342387103.1">
    <property type="nucleotide sequence ID" value="NZ_CP138333.2"/>
</dbReference>
<dbReference type="EMBL" id="CP138333">
    <property type="protein sequence ID" value="WZX28513.1"/>
    <property type="molecule type" value="Genomic_DNA"/>
</dbReference>
<gene>
    <name evidence="5" type="ORF">RQP18_07375</name>
</gene>
<dbReference type="InterPro" id="IPR001126">
    <property type="entry name" value="UmuC"/>
</dbReference>
<evidence type="ECO:0000256" key="3">
    <source>
        <dbReference type="ARBA" id="ARBA00023204"/>
    </source>
</evidence>
<sequence>MYNYHICPQRHVFCVDQKSFFASVSCLLKGLDPMTTKLAVVADTKSLGSVVLAATPELKKLGIKTGSRLFEIPGRSDIYIINPSMKTYLDYSARITAIALKYVAPEDFHQYSVDEFFMDVTQSYRIFADSPYALARRIKAEIYRETAIDCAIGIGENMLLSKLSLDIEAKRMPDGIAEWRYHDVPDKLWPIKPLRRFWGINRRSEIKLNERGIFSIGDLARYPAAHLKRDFGAIGVDWHLHANGIDSSLIREKHTVHSPSIAKSQILMRDYRFDEIYVVLLEHVDEVTHRLRLERKLARTVQFAVGTAEGRIYRKQFTVREGTNDGDFVMVGIWKALKAIADSYALYRTISVTLTNFIPDKVKQISLFDDVEAVERRERLLRTVDHLKVKYGQLSVMRALSCTEASTLKLRDGLIAGHKR</sequence>
<proteinExistence type="inferred from homology"/>
<keyword evidence="3" id="KW-0234">DNA repair</keyword>
<dbReference type="Gene3D" id="1.10.150.20">
    <property type="entry name" value="5' to 3' exonuclease, C-terminal subdomain"/>
    <property type="match status" value="1"/>
</dbReference>
<dbReference type="Proteomes" id="UP001455384">
    <property type="component" value="Chromosome"/>
</dbReference>